<dbReference type="Gene3D" id="3.80.20.20">
    <property type="entry name" value="Receptor L-domain"/>
    <property type="match status" value="1"/>
</dbReference>
<gene>
    <name evidence="9" type="ORF">R9X50_00404600</name>
</gene>
<evidence type="ECO:0000256" key="1">
    <source>
        <dbReference type="ARBA" id="ARBA00004191"/>
    </source>
</evidence>
<feature type="compositionally biased region" description="Basic and acidic residues" evidence="6">
    <location>
        <begin position="509"/>
        <end position="524"/>
    </location>
</feature>
<reference evidence="9 10" key="1">
    <citation type="submission" date="2023-11" db="EMBL/GenBank/DDBJ databases">
        <title>An acidophilic fungus is an integral part of prey digestion in a carnivorous sundew plant.</title>
        <authorList>
            <person name="Tsai I.J."/>
        </authorList>
    </citation>
    <scope>NUCLEOTIDE SEQUENCE [LARGE SCALE GENOMIC DNA]</scope>
    <source>
        <strain evidence="9">169a</strain>
    </source>
</reference>
<sequence>MSLSKSPMKAALALWWAGVIAPCFAATSTAASASGCTGTTTIQNIEDASALASCATYSGDVVVATDLVTADQNHNNHLSLDGIKEIGGSLIVQNVAMLLSLSGSSLERVDYDMSFQNLSLSTIPFPKLAGVGKTFRLQDLPQLDTLTFPAEVEFGAVVINNTAIRSLDNTTFNVVSAGSVHIFNNDQLINVSVPINNGQIQTSDILFSKNGAGLNVSFPSLNAIQNMTMQDVLRIDLPNLNVVSSFMEIGGTQLEAFHADRLTNVGGALQFNNVSNLQNLSLQELSTVGSDLSINGSRALELVNFPALTRVGNNFTMEGTFSNISLPQNPQIQGVYYLESSKNISEVCKQLTTSDGVKSSQLTCIYPGSPTQAKNNSNSGHLDTIDESGLSTAAKAGIGIGIALAVVMLGALAFFLAIRRRATNPSKSNHENDRSSSTELFGLFGKIELPAEESRTTPAFTPATSESELSADFKRGKFVPSRGNDMQSRHELNAAIVYELEGDSGASEMHQREKFSFEAPREHV</sequence>
<dbReference type="SUPFAM" id="SSF52058">
    <property type="entry name" value="L domain-like"/>
    <property type="match status" value="2"/>
</dbReference>
<dbReference type="EMBL" id="CP138584">
    <property type="protein sequence ID" value="WPH01210.1"/>
    <property type="molecule type" value="Genomic_DNA"/>
</dbReference>
<keyword evidence="5" id="KW-0325">Glycoprotein</keyword>
<dbReference type="PANTHER" id="PTHR31018">
    <property type="entry name" value="SPORULATION-SPECIFIC PROTEIN-RELATED"/>
    <property type="match status" value="1"/>
</dbReference>
<dbReference type="Proteomes" id="UP001303373">
    <property type="component" value="Chromosome 5"/>
</dbReference>
<feature type="region of interest" description="Disordered" evidence="6">
    <location>
        <begin position="505"/>
        <end position="524"/>
    </location>
</feature>
<dbReference type="AlphaFoldDB" id="A0AAQ3M4L6"/>
<keyword evidence="7" id="KW-0812">Transmembrane</keyword>
<keyword evidence="10" id="KW-1185">Reference proteome</keyword>
<organism evidence="9 10">
    <name type="scientific">Acrodontium crateriforme</name>
    <dbReference type="NCBI Taxonomy" id="150365"/>
    <lineage>
        <taxon>Eukaryota</taxon>
        <taxon>Fungi</taxon>
        <taxon>Dikarya</taxon>
        <taxon>Ascomycota</taxon>
        <taxon>Pezizomycotina</taxon>
        <taxon>Dothideomycetes</taxon>
        <taxon>Dothideomycetidae</taxon>
        <taxon>Mycosphaerellales</taxon>
        <taxon>Teratosphaeriaceae</taxon>
        <taxon>Acrodontium</taxon>
    </lineage>
</organism>
<keyword evidence="2" id="KW-0134">Cell wall</keyword>
<evidence type="ECO:0000313" key="9">
    <source>
        <dbReference type="EMBL" id="WPH01210.1"/>
    </source>
</evidence>
<name>A0AAQ3M4L6_9PEZI</name>
<proteinExistence type="predicted"/>
<evidence type="ECO:0000313" key="10">
    <source>
        <dbReference type="Proteomes" id="UP001303373"/>
    </source>
</evidence>
<dbReference type="InterPro" id="IPR051648">
    <property type="entry name" value="CWI-Assembly_Regulator"/>
</dbReference>
<evidence type="ECO:0000256" key="4">
    <source>
        <dbReference type="ARBA" id="ARBA00022729"/>
    </source>
</evidence>
<evidence type="ECO:0000256" key="7">
    <source>
        <dbReference type="SAM" id="Phobius"/>
    </source>
</evidence>
<feature type="signal peptide" evidence="8">
    <location>
        <begin position="1"/>
        <end position="25"/>
    </location>
</feature>
<evidence type="ECO:0000256" key="2">
    <source>
        <dbReference type="ARBA" id="ARBA00022512"/>
    </source>
</evidence>
<keyword evidence="7" id="KW-0472">Membrane</keyword>
<evidence type="ECO:0000256" key="8">
    <source>
        <dbReference type="SAM" id="SignalP"/>
    </source>
</evidence>
<protein>
    <submittedName>
        <fullName evidence="9">GPI-anchored cell wall organization protein Ecm33</fullName>
    </submittedName>
</protein>
<accession>A0AAQ3M4L6</accession>
<evidence type="ECO:0000256" key="6">
    <source>
        <dbReference type="SAM" id="MobiDB-lite"/>
    </source>
</evidence>
<dbReference type="InterPro" id="IPR036941">
    <property type="entry name" value="Rcpt_L-dom_sf"/>
</dbReference>
<keyword evidence="3" id="KW-0964">Secreted</keyword>
<feature type="transmembrane region" description="Helical" evidence="7">
    <location>
        <begin position="396"/>
        <end position="418"/>
    </location>
</feature>
<keyword evidence="4 8" id="KW-0732">Signal</keyword>
<evidence type="ECO:0000256" key="3">
    <source>
        <dbReference type="ARBA" id="ARBA00022525"/>
    </source>
</evidence>
<keyword evidence="7" id="KW-1133">Transmembrane helix</keyword>
<dbReference type="PANTHER" id="PTHR31018:SF3">
    <property type="entry name" value="RECEPTOR PROTEIN-TYROSINE KINASE"/>
    <property type="match status" value="1"/>
</dbReference>
<evidence type="ECO:0000256" key="5">
    <source>
        <dbReference type="ARBA" id="ARBA00023180"/>
    </source>
</evidence>
<comment type="subcellular location">
    <subcellularLocation>
        <location evidence="1">Secreted</location>
        <location evidence="1">Cell wall</location>
    </subcellularLocation>
</comment>
<feature type="chain" id="PRO_5043000813" evidence="8">
    <location>
        <begin position="26"/>
        <end position="524"/>
    </location>
</feature>